<gene>
    <name evidence="4" type="ORF">PHAECO_LOCUS3244</name>
</gene>
<dbReference type="GO" id="GO:0070628">
    <property type="term" value="F:proteasome binding"/>
    <property type="evidence" value="ECO:0007669"/>
    <property type="project" value="TreeGrafter"/>
</dbReference>
<organism evidence="4 5">
    <name type="scientific">Phaedon cochleariae</name>
    <name type="common">Mustard beetle</name>
    <dbReference type="NCBI Taxonomy" id="80249"/>
    <lineage>
        <taxon>Eukaryota</taxon>
        <taxon>Metazoa</taxon>
        <taxon>Ecdysozoa</taxon>
        <taxon>Arthropoda</taxon>
        <taxon>Hexapoda</taxon>
        <taxon>Insecta</taxon>
        <taxon>Pterygota</taxon>
        <taxon>Neoptera</taxon>
        <taxon>Endopterygota</taxon>
        <taxon>Coleoptera</taxon>
        <taxon>Polyphaga</taxon>
        <taxon>Cucujiformia</taxon>
        <taxon>Chrysomeloidea</taxon>
        <taxon>Chrysomelidae</taxon>
        <taxon>Chrysomelinae</taxon>
        <taxon>Chrysomelini</taxon>
        <taxon>Phaedon</taxon>
    </lineage>
</organism>
<evidence type="ECO:0000313" key="4">
    <source>
        <dbReference type="EMBL" id="CAH1118795.1"/>
    </source>
</evidence>
<dbReference type="Proteomes" id="UP001153737">
    <property type="component" value="Chromosome 12"/>
</dbReference>
<dbReference type="InterPro" id="IPR016565">
    <property type="entry name" value="Proteasome_assmbl_chp_1"/>
</dbReference>
<dbReference type="OrthoDB" id="17536at2759"/>
<keyword evidence="3" id="KW-0143">Chaperone</keyword>
<accession>A0A9P0DJ39</accession>
<dbReference type="AlphaFoldDB" id="A0A9P0DJ39"/>
<reference evidence="4" key="2">
    <citation type="submission" date="2022-10" db="EMBL/GenBank/DDBJ databases">
        <authorList>
            <consortium name="ENA_rothamsted_submissions"/>
            <consortium name="culmorum"/>
            <person name="King R."/>
        </authorList>
    </citation>
    <scope>NUCLEOTIDE SEQUENCE</scope>
</reference>
<evidence type="ECO:0000313" key="5">
    <source>
        <dbReference type="Proteomes" id="UP001153737"/>
    </source>
</evidence>
<protein>
    <recommendedName>
        <fullName evidence="2">Proteasome assembly chaperone 1</fullName>
    </recommendedName>
</protein>
<dbReference type="GO" id="GO:0080129">
    <property type="term" value="P:proteasome core complex assembly"/>
    <property type="evidence" value="ECO:0007669"/>
    <property type="project" value="TreeGrafter"/>
</dbReference>
<comment type="similarity">
    <text evidence="1">Belongs to the PSMG1 family.</text>
</comment>
<dbReference type="EMBL" id="OU896718">
    <property type="protein sequence ID" value="CAH1118795.1"/>
    <property type="molecule type" value="Genomic_DNA"/>
</dbReference>
<sequence length="231" mass="26227">MSSCLFGEIVEPTTRALVNEDIDFPPYVEVPQEWEGNTEVPKEVDTLIFLETDNLNKIFSSCIIHDNKPVCKLKNGGIKIFNVGDDKYIVTFFEEKQFNTGQIVEALSDWIFIAENIYTITTDSICKYQNFDLVDHPSSVIRIISNSSTRNTLEYVQLEPPNLVTGLGSSVLTYCIHMKMRKCTLFIAYMDISPLDFLNSGAILSLLKKLKIKVRNSHIQDNNVLASNLYI</sequence>
<evidence type="ECO:0000256" key="3">
    <source>
        <dbReference type="ARBA" id="ARBA00023186"/>
    </source>
</evidence>
<dbReference type="PANTHER" id="PTHR15069:SF1">
    <property type="entry name" value="PROTEASOME ASSEMBLY CHAPERONE 1"/>
    <property type="match status" value="1"/>
</dbReference>
<proteinExistence type="inferred from homology"/>
<name>A0A9P0DJ39_PHACE</name>
<dbReference type="PANTHER" id="PTHR15069">
    <property type="entry name" value="PROTEASOME ASSEMBLY CHAPERONE 1"/>
    <property type="match status" value="1"/>
</dbReference>
<dbReference type="GO" id="GO:0005783">
    <property type="term" value="C:endoplasmic reticulum"/>
    <property type="evidence" value="ECO:0007669"/>
    <property type="project" value="InterPro"/>
</dbReference>
<keyword evidence="5" id="KW-1185">Reference proteome</keyword>
<reference evidence="4" key="1">
    <citation type="submission" date="2022-01" db="EMBL/GenBank/DDBJ databases">
        <authorList>
            <person name="King R."/>
        </authorList>
    </citation>
    <scope>NUCLEOTIDE SEQUENCE</scope>
</reference>
<evidence type="ECO:0000256" key="2">
    <source>
        <dbReference type="ARBA" id="ARBA00019180"/>
    </source>
</evidence>
<evidence type="ECO:0000256" key="1">
    <source>
        <dbReference type="ARBA" id="ARBA00005261"/>
    </source>
</evidence>